<keyword evidence="13" id="KW-1185">Reference proteome</keyword>
<proteinExistence type="inferred from homology"/>
<keyword evidence="4 10" id="KW-1003">Cell membrane</keyword>
<feature type="transmembrane region" description="Helical" evidence="9">
    <location>
        <begin position="132"/>
        <end position="160"/>
    </location>
</feature>
<feature type="transmembrane region" description="Helical" evidence="9">
    <location>
        <begin position="77"/>
        <end position="99"/>
    </location>
</feature>
<gene>
    <name evidence="12" type="ORF">FYJ75_10770</name>
</gene>
<organism evidence="12 13">
    <name type="scientific">Roseburia porci</name>
    <dbReference type="NCBI Taxonomy" id="2605790"/>
    <lineage>
        <taxon>Bacteria</taxon>
        <taxon>Bacillati</taxon>
        <taxon>Bacillota</taxon>
        <taxon>Clostridia</taxon>
        <taxon>Lachnospirales</taxon>
        <taxon>Lachnospiraceae</taxon>
        <taxon>Roseburia</taxon>
    </lineage>
</organism>
<keyword evidence="8 9" id="KW-0472">Membrane</keyword>
<feature type="transmembrane region" description="Helical" evidence="9">
    <location>
        <begin position="29"/>
        <end position="47"/>
    </location>
</feature>
<dbReference type="PANTHER" id="PTHR47314">
    <property type="entry name" value="MALTOSE/MALTODEXTRIN TRANSPORT SYSTEM PERMEASE PROTEIN MALF"/>
    <property type="match status" value="1"/>
</dbReference>
<evidence type="ECO:0000259" key="11">
    <source>
        <dbReference type="PROSITE" id="PS50928"/>
    </source>
</evidence>
<dbReference type="GO" id="GO:0015423">
    <property type="term" value="F:ABC-type maltose transporter activity"/>
    <property type="evidence" value="ECO:0007669"/>
    <property type="project" value="TreeGrafter"/>
</dbReference>
<dbReference type="InterPro" id="IPR000515">
    <property type="entry name" value="MetI-like"/>
</dbReference>
<evidence type="ECO:0000256" key="2">
    <source>
        <dbReference type="ARBA" id="ARBA00009047"/>
    </source>
</evidence>
<evidence type="ECO:0000313" key="12">
    <source>
        <dbReference type="EMBL" id="MST75493.1"/>
    </source>
</evidence>
<evidence type="ECO:0000256" key="6">
    <source>
        <dbReference type="ARBA" id="ARBA00022692"/>
    </source>
</evidence>
<feature type="transmembrane region" description="Helical" evidence="9">
    <location>
        <begin position="332"/>
        <end position="353"/>
    </location>
</feature>
<evidence type="ECO:0000256" key="9">
    <source>
        <dbReference type="RuleBase" id="RU363032"/>
    </source>
</evidence>
<dbReference type="AlphaFoldDB" id="A0A6L5YSD7"/>
<evidence type="ECO:0000256" key="7">
    <source>
        <dbReference type="ARBA" id="ARBA00022989"/>
    </source>
</evidence>
<dbReference type="EMBL" id="VUNI01000019">
    <property type="protein sequence ID" value="MST75493.1"/>
    <property type="molecule type" value="Genomic_DNA"/>
</dbReference>
<feature type="transmembrane region" description="Helical" evidence="9">
    <location>
        <begin position="202"/>
        <end position="223"/>
    </location>
</feature>
<protein>
    <recommendedName>
        <fullName evidence="10">Maltose/maltodextrin transport system permease protein</fullName>
    </recommendedName>
</protein>
<keyword evidence="5 10" id="KW-0762">Sugar transport</keyword>
<dbReference type="PANTHER" id="PTHR47314:SF1">
    <property type="entry name" value="MALTOSE_MALTODEXTRIN TRANSPORT SYSTEM PERMEASE PROTEIN MALF"/>
    <property type="match status" value="1"/>
</dbReference>
<feature type="transmembrane region" description="Helical" evidence="9">
    <location>
        <begin position="397"/>
        <end position="420"/>
    </location>
</feature>
<name>A0A6L5YSD7_9FIRM</name>
<dbReference type="Proteomes" id="UP000474024">
    <property type="component" value="Unassembled WGS sequence"/>
</dbReference>
<dbReference type="Gene3D" id="1.10.3720.10">
    <property type="entry name" value="MetI-like"/>
    <property type="match status" value="1"/>
</dbReference>
<evidence type="ECO:0000256" key="1">
    <source>
        <dbReference type="ARBA" id="ARBA00004651"/>
    </source>
</evidence>
<evidence type="ECO:0000256" key="5">
    <source>
        <dbReference type="ARBA" id="ARBA00022597"/>
    </source>
</evidence>
<evidence type="ECO:0000256" key="8">
    <source>
        <dbReference type="ARBA" id="ARBA00023136"/>
    </source>
</evidence>
<reference evidence="12 13" key="1">
    <citation type="submission" date="2019-08" db="EMBL/GenBank/DDBJ databases">
        <title>In-depth cultivation of the pig gut microbiome towards novel bacterial diversity and tailored functional studies.</title>
        <authorList>
            <person name="Wylensek D."/>
            <person name="Hitch T.C.A."/>
            <person name="Clavel T."/>
        </authorList>
    </citation>
    <scope>NUCLEOTIDE SEQUENCE [LARGE SCALE GENOMIC DNA]</scope>
    <source>
        <strain evidence="12 13">MUC/MUC-530-WT-4D</strain>
    </source>
</reference>
<comment type="subcellular location">
    <subcellularLocation>
        <location evidence="1 9">Cell membrane</location>
        <topology evidence="1 9">Multi-pass membrane protein</topology>
    </subcellularLocation>
</comment>
<dbReference type="InterPro" id="IPR035906">
    <property type="entry name" value="MetI-like_sf"/>
</dbReference>
<evidence type="ECO:0000313" key="13">
    <source>
        <dbReference type="Proteomes" id="UP000474024"/>
    </source>
</evidence>
<accession>A0A6L5YSD7</accession>
<feature type="domain" description="ABC transmembrane type-1" evidence="11">
    <location>
        <begin position="198"/>
        <end position="418"/>
    </location>
</feature>
<dbReference type="SUPFAM" id="SSF160964">
    <property type="entry name" value="MalF N-terminal region-like"/>
    <property type="match status" value="1"/>
</dbReference>
<comment type="function">
    <text evidence="10">Part of the ABC transporter complex MalEFGK involved in maltose/maltodextrin import. Probably responsible for the translocation of the substrate across the membrane.</text>
</comment>
<dbReference type="CDD" id="cd06261">
    <property type="entry name" value="TM_PBP2"/>
    <property type="match status" value="1"/>
</dbReference>
<dbReference type="GO" id="GO:1990060">
    <property type="term" value="C:maltose transport complex"/>
    <property type="evidence" value="ECO:0007669"/>
    <property type="project" value="TreeGrafter"/>
</dbReference>
<comment type="similarity">
    <text evidence="2 10">Belongs to the binding-protein-dependent transport system permease family. MalFG subfamily.</text>
</comment>
<dbReference type="Pfam" id="PF00528">
    <property type="entry name" value="BPD_transp_1"/>
    <property type="match status" value="1"/>
</dbReference>
<feature type="transmembrane region" description="Helical" evidence="9">
    <location>
        <begin position="288"/>
        <end position="311"/>
    </location>
</feature>
<keyword evidence="7 9" id="KW-1133">Transmembrane helix</keyword>
<comment type="caution">
    <text evidence="12">The sequence shown here is derived from an EMBL/GenBank/DDBJ whole genome shotgun (WGS) entry which is preliminary data.</text>
</comment>
<dbReference type="SUPFAM" id="SSF161098">
    <property type="entry name" value="MetI-like"/>
    <property type="match status" value="1"/>
</dbReference>
<dbReference type="RefSeq" id="WP_154430456.1">
    <property type="nucleotide sequence ID" value="NZ_VUNI01000019.1"/>
</dbReference>
<sequence length="432" mass="48244">MKEIIKNSNGKTKLSMIIMGAGQLAYGRIGKGLLFLLSEVSILYYFISRGIEDLKGFFTLGEQKGDAWLGIQGDNSVIMLLMGIFAWIVIAALVCLYRCNVKDAYHMQKLAQQGRPLPTFRQELSSLLDKKFYATVLVLPVVGVCIFNILPIVFMILIAFTNYGGDIVPPELVDWVGVQNFSKLLTLSQFAPTFFKILGWNLLWAVLSTTLNYFAGLGLALLLDKKCVKGKAFWRAFPVLAYAIPGFITLLAFKFMFSYGGPINQLITASGGTAIGFLDLDAKWSARIIGLLVNCWISVPSIMLLTTGILSNRDESLYEAARIDGASRWKQFQKLTLPFVLFSTMPVLIGQFTGNFNNFGIFYFLRGGLYLDGYFLASDTDLLINWLYNLSIDNNYYCIGAAISLVIFIITSIISLIVYVKSPSYREEDTFQ</sequence>
<evidence type="ECO:0000256" key="3">
    <source>
        <dbReference type="ARBA" id="ARBA00022448"/>
    </source>
</evidence>
<evidence type="ECO:0000256" key="10">
    <source>
        <dbReference type="RuleBase" id="RU367050"/>
    </source>
</evidence>
<evidence type="ECO:0000256" key="4">
    <source>
        <dbReference type="ARBA" id="ARBA00022475"/>
    </source>
</evidence>
<feature type="transmembrane region" description="Helical" evidence="9">
    <location>
        <begin position="235"/>
        <end position="257"/>
    </location>
</feature>
<keyword evidence="6 9" id="KW-0812">Transmembrane</keyword>
<dbReference type="GO" id="GO:0042956">
    <property type="term" value="P:maltodextrin transmembrane transport"/>
    <property type="evidence" value="ECO:0007669"/>
    <property type="project" value="TreeGrafter"/>
</dbReference>
<dbReference type="PROSITE" id="PS50928">
    <property type="entry name" value="ABC_TM1"/>
    <property type="match status" value="1"/>
</dbReference>
<keyword evidence="3 9" id="KW-0813">Transport</keyword>